<feature type="transmembrane region" description="Helical" evidence="10">
    <location>
        <begin position="144"/>
        <end position="164"/>
    </location>
</feature>
<dbReference type="Proteomes" id="UP000013015">
    <property type="component" value="Unassembled WGS sequence"/>
</dbReference>
<evidence type="ECO:0000256" key="5">
    <source>
        <dbReference type="ARBA" id="ARBA00022692"/>
    </source>
</evidence>
<proteinExistence type="predicted"/>
<dbReference type="InterPro" id="IPR003439">
    <property type="entry name" value="ABC_transporter-like_ATP-bd"/>
</dbReference>
<evidence type="ECO:0000256" key="3">
    <source>
        <dbReference type="ARBA" id="ARBA00022475"/>
    </source>
</evidence>
<protein>
    <submittedName>
        <fullName evidence="13">ABC superfamily ATP binding cassette transporter ATP-binding and permease protein</fullName>
    </submittedName>
</protein>
<name>N6X1U3_9ACTO</name>
<dbReference type="GO" id="GO:0005886">
    <property type="term" value="C:plasma membrane"/>
    <property type="evidence" value="ECO:0007669"/>
    <property type="project" value="UniProtKB-SubCell"/>
</dbReference>
<dbReference type="AlphaFoldDB" id="N6X1U3"/>
<dbReference type="eggNOG" id="COG1132">
    <property type="taxonomic scope" value="Bacteria"/>
</dbReference>
<dbReference type="CDD" id="cd07346">
    <property type="entry name" value="ABC_6TM_exporters"/>
    <property type="match status" value="1"/>
</dbReference>
<dbReference type="FunFam" id="3.40.50.300:FF:001001">
    <property type="entry name" value="Multidrug ABC transporter ATP-binding protein"/>
    <property type="match status" value="1"/>
</dbReference>
<dbReference type="Gene3D" id="1.20.1560.10">
    <property type="entry name" value="ABC transporter type 1, transmembrane domain"/>
    <property type="match status" value="1"/>
</dbReference>
<evidence type="ECO:0000313" key="14">
    <source>
        <dbReference type="Proteomes" id="UP000013015"/>
    </source>
</evidence>
<dbReference type="InterPro" id="IPR011527">
    <property type="entry name" value="ABC1_TM_dom"/>
</dbReference>
<evidence type="ECO:0000256" key="7">
    <source>
        <dbReference type="ARBA" id="ARBA00022840"/>
    </source>
</evidence>
<keyword evidence="5 10" id="KW-0812">Transmembrane</keyword>
<dbReference type="PROSITE" id="PS50929">
    <property type="entry name" value="ABC_TM1F"/>
    <property type="match status" value="1"/>
</dbReference>
<comment type="caution">
    <text evidence="13">The sequence shown here is derived from an EMBL/GenBank/DDBJ whole genome shotgun (WGS) entry which is preliminary data.</text>
</comment>
<dbReference type="OrthoDB" id="9806127at2"/>
<dbReference type="PANTHER" id="PTHR43394:SF1">
    <property type="entry name" value="ATP-BINDING CASSETTE SUB-FAMILY B MEMBER 10, MITOCHONDRIAL"/>
    <property type="match status" value="1"/>
</dbReference>
<dbReference type="GO" id="GO:0005524">
    <property type="term" value="F:ATP binding"/>
    <property type="evidence" value="ECO:0007669"/>
    <property type="project" value="UniProtKB-KW"/>
</dbReference>
<feature type="transmembrane region" description="Helical" evidence="10">
    <location>
        <begin position="21"/>
        <end position="48"/>
    </location>
</feature>
<dbReference type="Pfam" id="PF00005">
    <property type="entry name" value="ABC_tran"/>
    <property type="match status" value="1"/>
</dbReference>
<feature type="domain" description="ABC transporter" evidence="11">
    <location>
        <begin position="341"/>
        <end position="574"/>
    </location>
</feature>
<reference evidence="13 14" key="1">
    <citation type="submission" date="2013-03" db="EMBL/GenBank/DDBJ databases">
        <title>Reference genome for the Human Microbiome Project.</title>
        <authorList>
            <person name="Aqrawi P."/>
            <person name="Ayvaz T."/>
            <person name="Bess C."/>
            <person name="Blankenburg K."/>
            <person name="Coyle M."/>
            <person name="Deng J."/>
            <person name="Forbes L."/>
            <person name="Fowler G."/>
            <person name="Francisco L."/>
            <person name="Fu Q."/>
            <person name="Gibbs R."/>
            <person name="Gross S."/>
            <person name="Gubbala S."/>
            <person name="Hale W."/>
            <person name="Hemphill L."/>
            <person name="Highlander S."/>
            <person name="Hirani K."/>
            <person name="Jackson L."/>
            <person name="Jakkamsetti A."/>
            <person name="Javaid M."/>
            <person name="Jayaseelan J.C."/>
            <person name="Jiang H."/>
            <person name="Joshi V."/>
            <person name="Korchina V."/>
            <person name="Kovar C."/>
            <person name="Lara F."/>
            <person name="Lee S."/>
            <person name="Liu Y."/>
            <person name="Mata R."/>
            <person name="Mathew T."/>
            <person name="Munidasa M."/>
            <person name="Muzny D."/>
            <person name="Nazareth L."/>
            <person name="Ngo R."/>
            <person name="Nguyen L."/>
            <person name="Nguyen N."/>
            <person name="Okwuonu G."/>
            <person name="Ongeri F."/>
            <person name="Palculict T."/>
            <person name="Patil S."/>
            <person name="Petrosino J."/>
            <person name="Pham C."/>
            <person name="Pham P."/>
            <person name="Pu L.-L."/>
            <person name="Qin X."/>
            <person name="Qu J."/>
            <person name="Reid J."/>
            <person name="Ross M."/>
            <person name="Ruth R."/>
            <person name="Saada N."/>
            <person name="San Lucas F."/>
            <person name="Santibanez J."/>
            <person name="Shang Y."/>
            <person name="Simmons D."/>
            <person name="Song X.-Z."/>
            <person name="Tang L.-Y."/>
            <person name="Thornton R."/>
            <person name="Warren J."/>
            <person name="Weissenberger G."/>
            <person name="Wilczek-Boney K."/>
            <person name="Worley K."/>
            <person name="Youmans B."/>
            <person name="Zhang J."/>
            <person name="Zhang L."/>
            <person name="Zhao Z."/>
            <person name="Zhou C."/>
            <person name="Zhu D."/>
            <person name="Zhu Y."/>
        </authorList>
    </citation>
    <scope>NUCLEOTIDE SEQUENCE [LARGE SCALE GENOMIC DNA]</scope>
    <source>
        <strain evidence="13 14">F0333</strain>
    </source>
</reference>
<feature type="transmembrane region" description="Helical" evidence="10">
    <location>
        <begin position="246"/>
        <end position="266"/>
    </location>
</feature>
<gene>
    <name evidence="13" type="ORF">HMPREF9004_1944</name>
</gene>
<dbReference type="PATRIC" id="fig|888050.3.peg.1862"/>
<dbReference type="PROSITE" id="PS51318">
    <property type="entry name" value="TAT"/>
    <property type="match status" value="1"/>
</dbReference>
<keyword evidence="14" id="KW-1185">Reference proteome</keyword>
<comment type="subcellular location">
    <subcellularLocation>
        <location evidence="1">Cell membrane</location>
        <topology evidence="1">Multi-pass membrane protein</topology>
    </subcellularLocation>
</comment>
<evidence type="ECO:0000256" key="8">
    <source>
        <dbReference type="ARBA" id="ARBA00022989"/>
    </source>
</evidence>
<feature type="transmembrane region" description="Helical" evidence="10">
    <location>
        <begin position="170"/>
        <end position="187"/>
    </location>
</feature>
<keyword evidence="3" id="KW-1003">Cell membrane</keyword>
<dbReference type="SMART" id="SM00382">
    <property type="entry name" value="AAA"/>
    <property type="match status" value="1"/>
</dbReference>
<dbReference type="SUPFAM" id="SSF90123">
    <property type="entry name" value="ABC transporter transmembrane region"/>
    <property type="match status" value="1"/>
</dbReference>
<dbReference type="InterPro" id="IPR006311">
    <property type="entry name" value="TAT_signal"/>
</dbReference>
<dbReference type="SUPFAM" id="SSF52540">
    <property type="entry name" value="P-loop containing nucleoside triphosphate hydrolases"/>
    <property type="match status" value="1"/>
</dbReference>
<dbReference type="GO" id="GO:0015421">
    <property type="term" value="F:ABC-type oligopeptide transporter activity"/>
    <property type="evidence" value="ECO:0007669"/>
    <property type="project" value="TreeGrafter"/>
</dbReference>
<dbReference type="InterPro" id="IPR036640">
    <property type="entry name" value="ABC1_TM_sf"/>
</dbReference>
<evidence type="ECO:0000256" key="2">
    <source>
        <dbReference type="ARBA" id="ARBA00022448"/>
    </source>
</evidence>
<dbReference type="RefSeq" id="WP_005965047.1">
    <property type="nucleotide sequence ID" value="NZ_CP040505.1"/>
</dbReference>
<keyword evidence="7 13" id="KW-0067">ATP-binding</keyword>
<evidence type="ECO:0000259" key="11">
    <source>
        <dbReference type="PROSITE" id="PS50893"/>
    </source>
</evidence>
<dbReference type="InterPro" id="IPR003593">
    <property type="entry name" value="AAA+_ATPase"/>
</dbReference>
<dbReference type="Pfam" id="PF00664">
    <property type="entry name" value="ABC_membrane"/>
    <property type="match status" value="1"/>
</dbReference>
<evidence type="ECO:0000256" key="10">
    <source>
        <dbReference type="SAM" id="Phobius"/>
    </source>
</evidence>
<keyword evidence="4" id="KW-0997">Cell inner membrane</keyword>
<dbReference type="GO" id="GO:0016887">
    <property type="term" value="F:ATP hydrolysis activity"/>
    <property type="evidence" value="ECO:0007669"/>
    <property type="project" value="InterPro"/>
</dbReference>
<dbReference type="PANTHER" id="PTHR43394">
    <property type="entry name" value="ATP-DEPENDENT PERMEASE MDL1, MITOCHONDRIAL"/>
    <property type="match status" value="1"/>
</dbReference>
<evidence type="ECO:0000256" key="6">
    <source>
        <dbReference type="ARBA" id="ARBA00022741"/>
    </source>
</evidence>
<dbReference type="InterPro" id="IPR039421">
    <property type="entry name" value="Type_1_exporter"/>
</dbReference>
<dbReference type="InterPro" id="IPR027417">
    <property type="entry name" value="P-loop_NTPase"/>
</dbReference>
<organism evidence="13 14">
    <name type="scientific">Schaalia cardiffensis F0333</name>
    <dbReference type="NCBI Taxonomy" id="888050"/>
    <lineage>
        <taxon>Bacteria</taxon>
        <taxon>Bacillati</taxon>
        <taxon>Actinomycetota</taxon>
        <taxon>Actinomycetes</taxon>
        <taxon>Actinomycetales</taxon>
        <taxon>Actinomycetaceae</taxon>
        <taxon>Schaalia</taxon>
    </lineage>
</organism>
<keyword evidence="8 10" id="KW-1133">Transmembrane helix</keyword>
<dbReference type="PROSITE" id="PS50893">
    <property type="entry name" value="ABC_TRANSPORTER_2"/>
    <property type="match status" value="1"/>
</dbReference>
<dbReference type="EMBL" id="AQHZ01000029">
    <property type="protein sequence ID" value="ENO17402.1"/>
    <property type="molecule type" value="Genomic_DNA"/>
</dbReference>
<accession>N6X1U3</accession>
<keyword evidence="9 10" id="KW-0472">Membrane</keyword>
<evidence type="ECO:0000259" key="12">
    <source>
        <dbReference type="PROSITE" id="PS50929"/>
    </source>
</evidence>
<evidence type="ECO:0000256" key="4">
    <source>
        <dbReference type="ARBA" id="ARBA00022519"/>
    </source>
</evidence>
<dbReference type="STRING" id="888050.HMPREF9004_1944"/>
<dbReference type="Gene3D" id="3.40.50.300">
    <property type="entry name" value="P-loop containing nucleotide triphosphate hydrolases"/>
    <property type="match status" value="1"/>
</dbReference>
<evidence type="ECO:0000256" key="1">
    <source>
        <dbReference type="ARBA" id="ARBA00004651"/>
    </source>
</evidence>
<feature type="transmembrane region" description="Helical" evidence="10">
    <location>
        <begin position="68"/>
        <end position="86"/>
    </location>
</feature>
<feature type="domain" description="ABC transmembrane type-1" evidence="12">
    <location>
        <begin position="29"/>
        <end position="310"/>
    </location>
</feature>
<sequence length="578" mass="62252">MSRRLPIAPAALTRRRLIGLLHAHAGGVALVLFLQLAAALASVALPWIVGDIIDGIRAGMGGAWVRRLLLLAVVFVVANFILAWWAETRARILGETVFARLRDGLVDSVVHLPLSTVETAGSGDLISRTTTDIDRVQMMIRQGLSTILILLMTIGVTLGAAFVAAPSLAWILPIEIIGVVGVSLWYMPRTIPAYRASAAMIAVFSGHLSETVTQAEAVDALRLGAGRHRTFDSMLAQMWRLERYGAWMRGFLFLGMVAVTLVPIAAMILLGAILVPAGVLTAGSVTTLVMYCYQIRTPLWQATFWIDELQFAWISLQRIFGVELVEPDRRTNPQARGDGPIRVEGVSYAYHEGRPVLHGIDLELHEGETLAIVGPSGAGKSTLGRMIAGIHPPTSGHVRSGQAELVELPEEELHRRVVLVTQEHHVFVGTIADNVRLARVDASDEELWAALKLVGADSWVQDEGGLGMRVGAGGTQLTPARAQQIALARIALMDPATLVLDEATSLLDPESARSVEDSLGGVLSGRTVVAIAHRLHTAQDADRVAVMVEGSIVELGTHEELLACGGEYAALWRAWQGE</sequence>
<dbReference type="HOGENOM" id="CLU_000604_84_9_11"/>
<keyword evidence="2" id="KW-0813">Transport</keyword>
<evidence type="ECO:0000256" key="9">
    <source>
        <dbReference type="ARBA" id="ARBA00023136"/>
    </source>
</evidence>
<keyword evidence="6" id="KW-0547">Nucleotide-binding</keyword>
<evidence type="ECO:0000313" key="13">
    <source>
        <dbReference type="EMBL" id="ENO17402.1"/>
    </source>
</evidence>